<evidence type="ECO:0000313" key="1">
    <source>
        <dbReference type="EMBL" id="CAA2954722.1"/>
    </source>
</evidence>
<organism evidence="1 2">
    <name type="scientific">Olea europaea subsp. europaea</name>
    <dbReference type="NCBI Taxonomy" id="158383"/>
    <lineage>
        <taxon>Eukaryota</taxon>
        <taxon>Viridiplantae</taxon>
        <taxon>Streptophyta</taxon>
        <taxon>Embryophyta</taxon>
        <taxon>Tracheophyta</taxon>
        <taxon>Spermatophyta</taxon>
        <taxon>Magnoliopsida</taxon>
        <taxon>eudicotyledons</taxon>
        <taxon>Gunneridae</taxon>
        <taxon>Pentapetalae</taxon>
        <taxon>asterids</taxon>
        <taxon>lamiids</taxon>
        <taxon>Lamiales</taxon>
        <taxon>Oleaceae</taxon>
        <taxon>Oleeae</taxon>
        <taxon>Olea</taxon>
    </lineage>
</organism>
<proteinExistence type="predicted"/>
<dbReference type="AlphaFoldDB" id="A0A8S0PLV5"/>
<keyword evidence="2" id="KW-1185">Reference proteome</keyword>
<comment type="caution">
    <text evidence="1">The sequence shown here is derived from an EMBL/GenBank/DDBJ whole genome shotgun (WGS) entry which is preliminary data.</text>
</comment>
<dbReference type="Proteomes" id="UP000594638">
    <property type="component" value="Unassembled WGS sequence"/>
</dbReference>
<protein>
    <submittedName>
        <fullName evidence="1">L-type lectin-domain containing receptor kinase -like</fullName>
    </submittedName>
</protein>
<dbReference type="EMBL" id="CACTIH010000122">
    <property type="protein sequence ID" value="CAA2954722.1"/>
    <property type="molecule type" value="Genomic_DNA"/>
</dbReference>
<keyword evidence="1" id="KW-0418">Kinase</keyword>
<sequence>MCSNDVSLARLGTRRMVSYLEGEVEISNVPTALRNNHDEGIGVDGGFDDYLHSYASSPFEETSSVLLKDIIPH</sequence>
<keyword evidence="1" id="KW-0808">Transferase</keyword>
<dbReference type="GO" id="GO:0016301">
    <property type="term" value="F:kinase activity"/>
    <property type="evidence" value="ECO:0007669"/>
    <property type="project" value="UniProtKB-KW"/>
</dbReference>
<evidence type="ECO:0000313" key="2">
    <source>
        <dbReference type="Proteomes" id="UP000594638"/>
    </source>
</evidence>
<reference evidence="1 2" key="1">
    <citation type="submission" date="2019-12" db="EMBL/GenBank/DDBJ databases">
        <authorList>
            <person name="Alioto T."/>
            <person name="Alioto T."/>
            <person name="Gomez Garrido J."/>
        </authorList>
    </citation>
    <scope>NUCLEOTIDE SEQUENCE [LARGE SCALE GENOMIC DNA]</scope>
</reference>
<dbReference type="Gramene" id="OE9A033280T1">
    <property type="protein sequence ID" value="OE9A033280C1"/>
    <property type="gene ID" value="OE9A033280"/>
</dbReference>
<keyword evidence="1" id="KW-0675">Receptor</keyword>
<name>A0A8S0PLV5_OLEEU</name>
<accession>A0A8S0PLV5</accession>
<gene>
    <name evidence="1" type="ORF">OLEA9_A033280</name>
</gene>